<dbReference type="SUPFAM" id="SSF57567">
    <property type="entry name" value="Serine protease inhibitors"/>
    <property type="match status" value="2"/>
</dbReference>
<dbReference type="Pfam" id="PF00051">
    <property type="entry name" value="Kringle"/>
    <property type="match status" value="2"/>
</dbReference>
<comment type="caution">
    <text evidence="4">Lacks conserved residue(s) required for the propagation of feature annotation.</text>
</comment>
<evidence type="ECO:0000256" key="4">
    <source>
        <dbReference type="PROSITE-ProRule" id="PRU00121"/>
    </source>
</evidence>
<feature type="domain" description="Kringle" evidence="5">
    <location>
        <begin position="562"/>
        <end position="627"/>
    </location>
</feature>
<dbReference type="InterPro" id="IPR038178">
    <property type="entry name" value="Kringle_sf"/>
</dbReference>
<dbReference type="PANTHER" id="PTHR11339:SF373">
    <property type="entry name" value="VWFD DOMAIN-CONTAINING PROTEIN"/>
    <property type="match status" value="1"/>
</dbReference>
<evidence type="ECO:0000259" key="6">
    <source>
        <dbReference type="PROSITE" id="PS51233"/>
    </source>
</evidence>
<dbReference type="InterPro" id="IPR036084">
    <property type="entry name" value="Ser_inhib-like_sf"/>
</dbReference>
<dbReference type="Proteomes" id="UP000242188">
    <property type="component" value="Unassembled WGS sequence"/>
</dbReference>
<name>A0A210QNT3_MIZYE</name>
<feature type="disulfide bond" evidence="4">
    <location>
        <begin position="599"/>
        <end position="622"/>
    </location>
</feature>
<accession>A0A210QNT3</accession>
<gene>
    <name evidence="7" type="ORF">KP79_PYT09490</name>
</gene>
<dbReference type="InterPro" id="IPR050780">
    <property type="entry name" value="Mucin_vWF_Thrombospondin_sf"/>
</dbReference>
<reference evidence="7 8" key="1">
    <citation type="journal article" date="2017" name="Nat. Ecol. Evol.">
        <title>Scallop genome provides insights into evolution of bilaterian karyotype and development.</title>
        <authorList>
            <person name="Wang S."/>
            <person name="Zhang J."/>
            <person name="Jiao W."/>
            <person name="Li J."/>
            <person name="Xun X."/>
            <person name="Sun Y."/>
            <person name="Guo X."/>
            <person name="Huan P."/>
            <person name="Dong B."/>
            <person name="Zhang L."/>
            <person name="Hu X."/>
            <person name="Sun X."/>
            <person name="Wang J."/>
            <person name="Zhao C."/>
            <person name="Wang Y."/>
            <person name="Wang D."/>
            <person name="Huang X."/>
            <person name="Wang R."/>
            <person name="Lv J."/>
            <person name="Li Y."/>
            <person name="Zhang Z."/>
            <person name="Liu B."/>
            <person name="Lu W."/>
            <person name="Hui Y."/>
            <person name="Liang J."/>
            <person name="Zhou Z."/>
            <person name="Hou R."/>
            <person name="Li X."/>
            <person name="Liu Y."/>
            <person name="Li H."/>
            <person name="Ning X."/>
            <person name="Lin Y."/>
            <person name="Zhao L."/>
            <person name="Xing Q."/>
            <person name="Dou J."/>
            <person name="Li Y."/>
            <person name="Mao J."/>
            <person name="Guo H."/>
            <person name="Dou H."/>
            <person name="Li T."/>
            <person name="Mu C."/>
            <person name="Jiang W."/>
            <person name="Fu Q."/>
            <person name="Fu X."/>
            <person name="Miao Y."/>
            <person name="Liu J."/>
            <person name="Yu Q."/>
            <person name="Li R."/>
            <person name="Liao H."/>
            <person name="Li X."/>
            <person name="Kong Y."/>
            <person name="Jiang Z."/>
            <person name="Chourrout D."/>
            <person name="Li R."/>
            <person name="Bao Z."/>
        </authorList>
    </citation>
    <scope>NUCLEOTIDE SEQUENCE [LARGE SCALE GENOMIC DNA]</scope>
    <source>
        <strain evidence="7 8">PY_sf001</strain>
    </source>
</reference>
<dbReference type="SMART" id="SM00130">
    <property type="entry name" value="KR"/>
    <property type="match status" value="2"/>
</dbReference>
<dbReference type="InterPro" id="IPR001846">
    <property type="entry name" value="VWF_type-D"/>
</dbReference>
<dbReference type="InterPro" id="IPR000742">
    <property type="entry name" value="EGF"/>
</dbReference>
<dbReference type="Pfam" id="PF12714">
    <property type="entry name" value="TILa"/>
    <property type="match status" value="1"/>
</dbReference>
<dbReference type="PROSITE" id="PS51233">
    <property type="entry name" value="VWFD"/>
    <property type="match status" value="1"/>
</dbReference>
<dbReference type="EMBL" id="NEDP02002617">
    <property type="protein sequence ID" value="OWF50358.1"/>
    <property type="molecule type" value="Genomic_DNA"/>
</dbReference>
<dbReference type="InterPro" id="IPR013806">
    <property type="entry name" value="Kringle-like"/>
</dbReference>
<feature type="domain" description="Kringle" evidence="5">
    <location>
        <begin position="720"/>
        <end position="793"/>
    </location>
</feature>
<comment type="caution">
    <text evidence="7">The sequence shown here is derived from an EMBL/GenBank/DDBJ whole genome shotgun (WGS) entry which is preliminary data.</text>
</comment>
<dbReference type="CDD" id="cd19941">
    <property type="entry name" value="TIL"/>
    <property type="match status" value="2"/>
</dbReference>
<dbReference type="AlphaFoldDB" id="A0A210QNT3"/>
<dbReference type="InterPro" id="IPR025615">
    <property type="entry name" value="TILa_dom"/>
</dbReference>
<dbReference type="GO" id="GO:0005615">
    <property type="term" value="C:extracellular space"/>
    <property type="evidence" value="ECO:0007669"/>
    <property type="project" value="TreeGrafter"/>
</dbReference>
<dbReference type="OrthoDB" id="6059693at2759"/>
<keyword evidence="3" id="KW-0325">Glycoprotein</keyword>
<dbReference type="GO" id="GO:0031012">
    <property type="term" value="C:extracellular matrix"/>
    <property type="evidence" value="ECO:0007669"/>
    <property type="project" value="TreeGrafter"/>
</dbReference>
<evidence type="ECO:0000256" key="3">
    <source>
        <dbReference type="ARBA" id="ARBA00023180"/>
    </source>
</evidence>
<evidence type="ECO:0000259" key="5">
    <source>
        <dbReference type="PROSITE" id="PS50070"/>
    </source>
</evidence>
<evidence type="ECO:0000256" key="2">
    <source>
        <dbReference type="ARBA" id="ARBA00023157"/>
    </source>
</evidence>
<dbReference type="SMART" id="SM00216">
    <property type="entry name" value="VWD"/>
    <property type="match status" value="1"/>
</dbReference>
<dbReference type="SMART" id="SM00181">
    <property type="entry name" value="EGF"/>
    <property type="match status" value="3"/>
</dbReference>
<sequence length="793" mass="88216">MSTNLEFPLVQETCFAVCWCQASGDPHYIMFDGQRVNFMGTCKYTLSQYQKVGDTCSYAVEVKNEHRSGYTHVSYTRLVDIRVFDTTIRLHLQKRVYVNGKLVFLPYRTAQFEIALSGTYVRLETRCGLVVQFDGASSAIVQVPNVYGNDLTGICGNCNNNPNDDQKDYSRYEVVDDSDLQLQHCKKVEDFHPCAQNPTFKTEGETTSVCRVMDPTSTTQSAFSECFKSYRETAGLLFSSCVYDYCAFRVDNTEGKTLEKVLCDDVSDLSYLCAMGGITVKWRTSTLCPLPCGPNSHYSADMSACPATCVDREAPSKCTGNAVEGCECDTGYVLSNQRCVRVAECGCTDDDGQYYPLGTKFVSKDCSVVRQCTAVGNEMKIVVKETRDPCGTNAECKLQDGQYTCVCKARHKGDPLKGCTEITCGTNAHYVKKVTACPASCQDPTAPSSCQKPMAEGCACDKGFVRNDGQCIRVQECGCKDDDGTQYQDGAEFISSDCSVVRQCTAVGNEMKIVVKETREPCGTNAECKLEGGQYTCVCKARHTGDPLKACTAPRECRKKLEGADYQGEVSQTVTGKTCRTWNTMKARRYAILGAHNGCRNPNSEQKAPWCFVKTGNDWEYCDIPMCDGKKPGCIATTTVSCSSQNGNSKRCKKEGVRRVTWIDQVDDPKCVFGLTYGREKDEVWVNGGCGGTFKICYMPERNSYKPIPTPNTECKKTRKGTEYKGTWGITASGRLCQSWSSQYPQANKFYKKLSRQANYCRNPNPVARKRPWCFVDDPKSKTKWEYCDILYC</sequence>
<dbReference type="Pfam" id="PF00094">
    <property type="entry name" value="VWD"/>
    <property type="match status" value="1"/>
</dbReference>
<evidence type="ECO:0000313" key="8">
    <source>
        <dbReference type="Proteomes" id="UP000242188"/>
    </source>
</evidence>
<feature type="domain" description="VWFD" evidence="6">
    <location>
        <begin position="18"/>
        <end position="195"/>
    </location>
</feature>
<organism evidence="7 8">
    <name type="scientific">Mizuhopecten yessoensis</name>
    <name type="common">Japanese scallop</name>
    <name type="synonym">Patinopecten yessoensis</name>
    <dbReference type="NCBI Taxonomy" id="6573"/>
    <lineage>
        <taxon>Eukaryota</taxon>
        <taxon>Metazoa</taxon>
        <taxon>Spiralia</taxon>
        <taxon>Lophotrochozoa</taxon>
        <taxon>Mollusca</taxon>
        <taxon>Bivalvia</taxon>
        <taxon>Autobranchia</taxon>
        <taxon>Pteriomorphia</taxon>
        <taxon>Pectinida</taxon>
        <taxon>Pectinoidea</taxon>
        <taxon>Pectinidae</taxon>
        <taxon>Mizuhopecten</taxon>
    </lineage>
</organism>
<dbReference type="InterPro" id="IPR002919">
    <property type="entry name" value="TIL_dom"/>
</dbReference>
<dbReference type="Gene3D" id="2.10.25.10">
    <property type="entry name" value="Laminin"/>
    <property type="match status" value="2"/>
</dbReference>
<dbReference type="SUPFAM" id="SSF57440">
    <property type="entry name" value="Kringle-like"/>
    <property type="match status" value="2"/>
</dbReference>
<dbReference type="Pfam" id="PF01826">
    <property type="entry name" value="TIL"/>
    <property type="match status" value="2"/>
</dbReference>
<dbReference type="PRINTS" id="PR00018">
    <property type="entry name" value="KRINGLE"/>
</dbReference>
<dbReference type="InterPro" id="IPR000001">
    <property type="entry name" value="Kringle"/>
</dbReference>
<dbReference type="PROSITE" id="PS50070">
    <property type="entry name" value="KRINGLE_2"/>
    <property type="match status" value="2"/>
</dbReference>
<proteinExistence type="predicted"/>
<protein>
    <submittedName>
        <fullName evidence="7">Zonadhesin</fullName>
    </submittedName>
</protein>
<dbReference type="FunFam" id="2.10.25.10:FF:000055">
    <property type="entry name" value="alpha-tectorin isoform X1"/>
    <property type="match status" value="2"/>
</dbReference>
<keyword evidence="8" id="KW-1185">Reference proteome</keyword>
<evidence type="ECO:0000313" key="7">
    <source>
        <dbReference type="EMBL" id="OWF50358.1"/>
    </source>
</evidence>
<keyword evidence="1 4" id="KW-0420">Kringle</keyword>
<dbReference type="PANTHER" id="PTHR11339">
    <property type="entry name" value="EXTRACELLULAR MATRIX GLYCOPROTEIN RELATED"/>
    <property type="match status" value="1"/>
</dbReference>
<keyword evidence="2 4" id="KW-1015">Disulfide bond</keyword>
<dbReference type="CDD" id="cd00108">
    <property type="entry name" value="KR"/>
    <property type="match status" value="1"/>
</dbReference>
<evidence type="ECO:0000256" key="1">
    <source>
        <dbReference type="ARBA" id="ARBA00022572"/>
    </source>
</evidence>
<dbReference type="Gene3D" id="2.40.20.10">
    <property type="entry name" value="Plasminogen Kringle 4"/>
    <property type="match status" value="2"/>
</dbReference>